<reference evidence="1 2" key="1">
    <citation type="journal article" date="2019" name="Int. J. Syst. Evol. Microbiol.">
        <title>The Global Catalogue of Microorganisms (GCM) 10K type strain sequencing project: providing services to taxonomists for standard genome sequencing and annotation.</title>
        <authorList>
            <consortium name="The Broad Institute Genomics Platform"/>
            <consortium name="The Broad Institute Genome Sequencing Center for Infectious Disease"/>
            <person name="Wu L."/>
            <person name="Ma J."/>
        </authorList>
    </citation>
    <scope>NUCLEOTIDE SEQUENCE [LARGE SCALE GENOMIC DNA]</scope>
    <source>
        <strain evidence="1 2">JCM 16114</strain>
    </source>
</reference>
<dbReference type="EMBL" id="BAAAQX010000004">
    <property type="protein sequence ID" value="GAA2206787.1"/>
    <property type="molecule type" value="Genomic_DNA"/>
</dbReference>
<evidence type="ECO:0000313" key="1">
    <source>
        <dbReference type="EMBL" id="GAA2206787.1"/>
    </source>
</evidence>
<accession>A0ABN3CBR1</accession>
<comment type="caution">
    <text evidence="1">The sequence shown here is derived from an EMBL/GenBank/DDBJ whole genome shotgun (WGS) entry which is preliminary data.</text>
</comment>
<keyword evidence="2" id="KW-1185">Reference proteome</keyword>
<proteinExistence type="predicted"/>
<sequence>MSRCGEVSAGQSDALAAAGSGWGEAGAPAPHADKTIMRDVINNRMAARYRRACAAGDLPGRLGIAHEIRAAPTPAVP</sequence>
<protein>
    <submittedName>
        <fullName evidence="1">Uncharacterized protein</fullName>
    </submittedName>
</protein>
<name>A0ABN3CBR1_9ACTN</name>
<dbReference type="Proteomes" id="UP001499843">
    <property type="component" value="Unassembled WGS sequence"/>
</dbReference>
<gene>
    <name evidence="1" type="ORF">GCM10009850_022450</name>
</gene>
<organism evidence="1 2">
    <name type="scientific">Nonomuraea monospora</name>
    <dbReference type="NCBI Taxonomy" id="568818"/>
    <lineage>
        <taxon>Bacteria</taxon>
        <taxon>Bacillati</taxon>
        <taxon>Actinomycetota</taxon>
        <taxon>Actinomycetes</taxon>
        <taxon>Streptosporangiales</taxon>
        <taxon>Streptosporangiaceae</taxon>
        <taxon>Nonomuraea</taxon>
    </lineage>
</organism>
<evidence type="ECO:0000313" key="2">
    <source>
        <dbReference type="Proteomes" id="UP001499843"/>
    </source>
</evidence>